<dbReference type="PANTHER" id="PTHR12526">
    <property type="entry name" value="GLYCOSYLTRANSFERASE"/>
    <property type="match status" value="1"/>
</dbReference>
<dbReference type="InterPro" id="IPR028098">
    <property type="entry name" value="Glyco_trans_4-like_N"/>
</dbReference>
<dbReference type="Proteomes" id="UP001224516">
    <property type="component" value="Unassembled WGS sequence"/>
</dbReference>
<name>A0ABU8V3K5_9NEIS</name>
<dbReference type="CDD" id="cd03801">
    <property type="entry name" value="GT4_PimA-like"/>
    <property type="match status" value="1"/>
</dbReference>
<evidence type="ECO:0000313" key="3">
    <source>
        <dbReference type="EMBL" id="MEJ8675676.1"/>
    </source>
</evidence>
<dbReference type="SUPFAM" id="SSF53756">
    <property type="entry name" value="UDP-Glycosyltransferase/glycogen phosphorylase"/>
    <property type="match status" value="1"/>
</dbReference>
<gene>
    <name evidence="3" type="ORF">QCL97_013145</name>
</gene>
<evidence type="ECO:0000313" key="4">
    <source>
        <dbReference type="Proteomes" id="UP001224516"/>
    </source>
</evidence>
<sequence>MPEYILFTESSPNVGGQELQLMQQMACLEKIGYRTILACRQGSNVESVARRKGLSLLPLKFRNSAHLPTIAALWRWMRVNRPVLAICHSGHDSNNLAVAARMLCKRPFLLRSKTYLSGPPSAWTYNRMVDATMLPSDCLRQSMLQNPAIHPGKLHVVYPGIDFAELDDSMGKPLPKAVEAWLAAGDGPVLAHAAMLRGEKGHMTLLAALHALRERWPNVRYVIAGEGGERERIVAEIERLGLQSRVLLAGMVSPVAALLARADLVVMPSSYEPLGMSQIEALGLGVPVVVSRTGGIPETVRDGETGLLAAPGDIDAWARALEQALSDPERMRRMAQAGRADVRARFAPEHNLRSILELAGLASPPQGQT</sequence>
<reference evidence="3 4" key="1">
    <citation type="submission" date="2023-12" db="EMBL/GenBank/DDBJ databases">
        <title>Evaluation and characterization of a potential secondary metabolite violacein from indigenous Chromobacterium amazonense SAM215.</title>
        <authorList>
            <person name="Tarafdar M.R."/>
            <person name="Abedin S.M."/>
            <person name="Atiqua A."/>
            <person name="Saha A."/>
            <person name="Khan S.N."/>
        </authorList>
    </citation>
    <scope>NUCLEOTIDE SEQUENCE [LARGE SCALE GENOMIC DNA]</scope>
    <source>
        <strain evidence="3 4">SAM215</strain>
    </source>
</reference>
<keyword evidence="4" id="KW-1185">Reference proteome</keyword>
<evidence type="ECO:0000259" key="1">
    <source>
        <dbReference type="Pfam" id="PF00534"/>
    </source>
</evidence>
<dbReference type="EMBL" id="JAVFJF020000026">
    <property type="protein sequence ID" value="MEJ8675676.1"/>
    <property type="molecule type" value="Genomic_DNA"/>
</dbReference>
<proteinExistence type="predicted"/>
<comment type="caution">
    <text evidence="3">The sequence shown here is derived from an EMBL/GenBank/DDBJ whole genome shotgun (WGS) entry which is preliminary data.</text>
</comment>
<organism evidence="3 4">
    <name type="scientific">Chromobacterium amazonense</name>
    <dbReference type="NCBI Taxonomy" id="1382803"/>
    <lineage>
        <taxon>Bacteria</taxon>
        <taxon>Pseudomonadati</taxon>
        <taxon>Pseudomonadota</taxon>
        <taxon>Betaproteobacteria</taxon>
        <taxon>Neisseriales</taxon>
        <taxon>Chromobacteriaceae</taxon>
        <taxon>Chromobacterium</taxon>
    </lineage>
</organism>
<dbReference type="Pfam" id="PF13439">
    <property type="entry name" value="Glyco_transf_4"/>
    <property type="match status" value="1"/>
</dbReference>
<evidence type="ECO:0000259" key="2">
    <source>
        <dbReference type="Pfam" id="PF13439"/>
    </source>
</evidence>
<dbReference type="EC" id="2.4.-.-" evidence="3"/>
<feature type="domain" description="Glycosyltransferase subfamily 4-like N-terminal" evidence="2">
    <location>
        <begin position="14"/>
        <end position="163"/>
    </location>
</feature>
<dbReference type="GO" id="GO:0016757">
    <property type="term" value="F:glycosyltransferase activity"/>
    <property type="evidence" value="ECO:0007669"/>
    <property type="project" value="UniProtKB-KW"/>
</dbReference>
<keyword evidence="3" id="KW-0808">Transferase</keyword>
<accession>A0ABU8V3K5</accession>
<dbReference type="InterPro" id="IPR001296">
    <property type="entry name" value="Glyco_trans_1"/>
</dbReference>
<keyword evidence="3" id="KW-0328">Glycosyltransferase</keyword>
<feature type="domain" description="Glycosyl transferase family 1" evidence="1">
    <location>
        <begin position="181"/>
        <end position="340"/>
    </location>
</feature>
<protein>
    <submittedName>
        <fullName evidence="3">Glycosyltransferase family 4 protein</fullName>
        <ecNumber evidence="3">2.4.-.-</ecNumber>
    </submittedName>
</protein>
<dbReference type="RefSeq" id="WP_307911708.1">
    <property type="nucleotide sequence ID" value="NZ_JAVFJF020000026.1"/>
</dbReference>
<dbReference type="Pfam" id="PF00534">
    <property type="entry name" value="Glycos_transf_1"/>
    <property type="match status" value="1"/>
</dbReference>
<dbReference type="Gene3D" id="3.40.50.2000">
    <property type="entry name" value="Glycogen Phosphorylase B"/>
    <property type="match status" value="2"/>
</dbReference>